<dbReference type="CDD" id="cd00076">
    <property type="entry name" value="HFD_SF"/>
    <property type="match status" value="1"/>
</dbReference>
<evidence type="ECO:0000313" key="2">
    <source>
        <dbReference type="EMBL" id="CAG8902686.1"/>
    </source>
</evidence>
<dbReference type="OrthoDB" id="5402929at2759"/>
<dbReference type="EMBL" id="CAJVRC010000876">
    <property type="protein sequence ID" value="CAG8902686.1"/>
    <property type="molecule type" value="Genomic_DNA"/>
</dbReference>
<organism evidence="2 3">
    <name type="scientific">Penicillium egyptiacum</name>
    <dbReference type="NCBI Taxonomy" id="1303716"/>
    <lineage>
        <taxon>Eukaryota</taxon>
        <taxon>Fungi</taxon>
        <taxon>Dikarya</taxon>
        <taxon>Ascomycota</taxon>
        <taxon>Pezizomycotina</taxon>
        <taxon>Eurotiomycetes</taxon>
        <taxon>Eurotiomycetidae</taxon>
        <taxon>Eurotiales</taxon>
        <taxon>Aspergillaceae</taxon>
        <taxon>Penicillium</taxon>
    </lineage>
</organism>
<protein>
    <submittedName>
        <fullName evidence="2">Uncharacterized protein</fullName>
    </submittedName>
</protein>
<feature type="compositionally biased region" description="Polar residues" evidence="1">
    <location>
        <begin position="482"/>
        <end position="492"/>
    </location>
</feature>
<dbReference type="GO" id="GO:0046982">
    <property type="term" value="F:protein heterodimerization activity"/>
    <property type="evidence" value="ECO:0007669"/>
    <property type="project" value="InterPro"/>
</dbReference>
<comment type="caution">
    <text evidence="2">The sequence shown here is derived from an EMBL/GenBank/DDBJ whole genome shotgun (WGS) entry which is preliminary data.</text>
</comment>
<gene>
    <name evidence="2" type="ORF">PEGY_LOCUS6874</name>
</gene>
<keyword evidence="3" id="KW-1185">Reference proteome</keyword>
<dbReference type="AlphaFoldDB" id="A0A9W4KD38"/>
<evidence type="ECO:0000313" key="3">
    <source>
        <dbReference type="Proteomes" id="UP001154252"/>
    </source>
</evidence>
<dbReference type="Gene3D" id="1.10.20.10">
    <property type="entry name" value="Histone, subunit A"/>
    <property type="match status" value="1"/>
</dbReference>
<feature type="region of interest" description="Disordered" evidence="1">
    <location>
        <begin position="473"/>
        <end position="502"/>
    </location>
</feature>
<sequence length="502" mass="56923">MFYEDVLPPTPKYEFKGMQDCLQILDQEVEKYEGNMYSSNPYIIFIVDERTFFDCFENPKQREKLLATSFKAYEPSTNHLLLEMESRPHAAAGRAFERIFERWVGVVSREIRADGTPTNYRGTGGKNKKPDSAFTPTRSILNRHWPTVVLEVRCTETRRDLENDVKFWLTQAAQNVNVVISVEIFERAGRVSMKQWKMGEPTEPPFPCQQMEFVRKPAPKEEQVTGSLRVLFEDVYLRPKKDGETDWVVTASDLDYIAEMFLAFHFFFRDISILLTSHQQNRHCLSRMSGPNLHNALLRPPIIQILRAQGFHSTRPSVLESIQDLTGRYLIILASAAADHAANAHPYDPVPDLEDIYQALQDAGAIRPQLREWEEEWQGEEDMRGLDAFLGWITGPVHREIRRVAGFVPSEGDMVDPDAVEKEDYLTALKKKHSKTGEESRYAGTVLGKSAEEHPVVIEGGAPSIQDWGAQVRARASEAMESDSSGVSSAPSHLSDDEAMGA</sequence>
<name>A0A9W4KD38_9EURO</name>
<feature type="region of interest" description="Disordered" evidence="1">
    <location>
        <begin position="115"/>
        <end position="136"/>
    </location>
</feature>
<proteinExistence type="predicted"/>
<accession>A0A9W4KD38</accession>
<dbReference type="Proteomes" id="UP001154252">
    <property type="component" value="Unassembled WGS sequence"/>
</dbReference>
<evidence type="ECO:0000256" key="1">
    <source>
        <dbReference type="SAM" id="MobiDB-lite"/>
    </source>
</evidence>
<dbReference type="InterPro" id="IPR009072">
    <property type="entry name" value="Histone-fold"/>
</dbReference>
<reference evidence="2" key="1">
    <citation type="submission" date="2021-07" db="EMBL/GenBank/DDBJ databases">
        <authorList>
            <person name="Branca A.L. A."/>
        </authorList>
    </citation>
    <scope>NUCLEOTIDE SEQUENCE</scope>
</reference>